<dbReference type="InterPro" id="IPR025751">
    <property type="entry name" value="RsbRD_N_dom"/>
</dbReference>
<dbReference type="PANTHER" id="PTHR33744">
    <property type="entry name" value="CARBOHYDRATE DIACID REGULATOR"/>
    <property type="match status" value="1"/>
</dbReference>
<name>A0A3A5HAD8_9ACTN</name>
<comment type="similarity">
    <text evidence="1">Belongs to the CdaR family.</text>
</comment>
<feature type="domain" description="CdaR GGDEF-like" evidence="4">
    <location>
        <begin position="188"/>
        <end position="290"/>
    </location>
</feature>
<dbReference type="EMBL" id="QYRP01000002">
    <property type="protein sequence ID" value="RJS46818.1"/>
    <property type="molecule type" value="Genomic_DNA"/>
</dbReference>
<reference evidence="6" key="1">
    <citation type="submission" date="2018-09" db="EMBL/GenBank/DDBJ databases">
        <authorList>
            <person name="Zhu H."/>
        </authorList>
    </citation>
    <scope>NUCLEOTIDE SEQUENCE [LARGE SCALE GENOMIC DNA]</scope>
    <source>
        <strain evidence="6">K1W22B-1</strain>
    </source>
</reference>
<organism evidence="5 6">
    <name type="scientific">Nocardioides cavernaquae</name>
    <dbReference type="NCBI Taxonomy" id="2321396"/>
    <lineage>
        <taxon>Bacteria</taxon>
        <taxon>Bacillati</taxon>
        <taxon>Actinomycetota</taxon>
        <taxon>Actinomycetes</taxon>
        <taxon>Propionibacteriales</taxon>
        <taxon>Nocardioidaceae</taxon>
        <taxon>Nocardioides</taxon>
    </lineage>
</organism>
<dbReference type="Pfam" id="PF14361">
    <property type="entry name" value="RsbRD_N"/>
    <property type="match status" value="1"/>
</dbReference>
<evidence type="ECO:0000259" key="3">
    <source>
        <dbReference type="Pfam" id="PF14361"/>
    </source>
</evidence>
<dbReference type="Proteomes" id="UP000276542">
    <property type="component" value="Unassembled WGS sequence"/>
</dbReference>
<evidence type="ECO:0000259" key="4">
    <source>
        <dbReference type="Pfam" id="PF17853"/>
    </source>
</evidence>
<dbReference type="Pfam" id="PF13556">
    <property type="entry name" value="HTH_30"/>
    <property type="match status" value="1"/>
</dbReference>
<comment type="caution">
    <text evidence="5">The sequence shown here is derived from an EMBL/GenBank/DDBJ whole genome shotgun (WGS) entry which is preliminary data.</text>
</comment>
<dbReference type="InterPro" id="IPR041522">
    <property type="entry name" value="CdaR_GGDEF"/>
</dbReference>
<proteinExistence type="inferred from homology"/>
<dbReference type="Gene3D" id="1.10.10.2840">
    <property type="entry name" value="PucR C-terminal helix-turn-helix domain"/>
    <property type="match status" value="1"/>
</dbReference>
<protein>
    <submittedName>
        <fullName evidence="5">PucR family transcriptional regulator</fullName>
    </submittedName>
</protein>
<accession>A0A3A5HAD8</accession>
<sequence>MHVHNRQRYRLPVTTRDVDPTLQALSRRTLPDAAELGLQMAERITAAIPAYQGEHIDFEDVVSSCTDNVRYILGILAGQPSIDRDAPRATGLRRAEQGMAYSDVLEAFRVGGRFLWERLVDRADDDSRDNLLRAAADIWAVVDELSSTVTDAYRSTLVDRARRSEQLRGVMVGALLDGETTGAEKDWRAATVLGLPQDGGFVVVSAECTSPGSEALPDVERILRRQNLAGAWRLDHDRHEGLVVLPLGFDVARLVEALAELSTARVGISAVFHRIDASHDARQEARLALAAATPGSAEVIRFEEHPLAVLVAASSDAATSLVRRALGPVLVLPADEAAIILETARTWLAAGGSTSAAAKTLHLHRNTVRYRLRRLEELVGCDLTHPVDAARIHVALEGARILGLG</sequence>
<evidence type="ECO:0000313" key="6">
    <source>
        <dbReference type="Proteomes" id="UP000276542"/>
    </source>
</evidence>
<evidence type="ECO:0000313" key="5">
    <source>
        <dbReference type="EMBL" id="RJS46818.1"/>
    </source>
</evidence>
<feature type="domain" description="RsbT co-antagonist protein RsbRD N-terminal" evidence="3">
    <location>
        <begin position="38"/>
        <end position="168"/>
    </location>
</feature>
<dbReference type="AlphaFoldDB" id="A0A3A5HAD8"/>
<evidence type="ECO:0000256" key="1">
    <source>
        <dbReference type="ARBA" id="ARBA00006754"/>
    </source>
</evidence>
<evidence type="ECO:0000259" key="2">
    <source>
        <dbReference type="Pfam" id="PF13556"/>
    </source>
</evidence>
<gene>
    <name evidence="5" type="ORF">D4739_11730</name>
</gene>
<dbReference type="PANTHER" id="PTHR33744:SF1">
    <property type="entry name" value="DNA-BINDING TRANSCRIPTIONAL ACTIVATOR ADER"/>
    <property type="match status" value="1"/>
</dbReference>
<dbReference type="InterPro" id="IPR042070">
    <property type="entry name" value="PucR_C-HTH_sf"/>
</dbReference>
<feature type="domain" description="PucR C-terminal helix-turn-helix" evidence="2">
    <location>
        <begin position="341"/>
        <end position="396"/>
    </location>
</feature>
<dbReference type="InterPro" id="IPR025736">
    <property type="entry name" value="PucR_C-HTH_dom"/>
</dbReference>
<dbReference type="InterPro" id="IPR051448">
    <property type="entry name" value="CdaR-like_regulators"/>
</dbReference>
<dbReference type="Pfam" id="PF17853">
    <property type="entry name" value="GGDEF_2"/>
    <property type="match status" value="1"/>
</dbReference>
<keyword evidence="6" id="KW-1185">Reference proteome</keyword>